<reference evidence="6" key="1">
    <citation type="submission" date="2023-06" db="EMBL/GenBank/DDBJ databases">
        <title>Genomic analysis of the entomopathogenic nematode Steinernema hermaphroditum.</title>
        <authorList>
            <person name="Schwarz E.M."/>
            <person name="Heppert J.K."/>
            <person name="Baniya A."/>
            <person name="Schwartz H.T."/>
            <person name="Tan C.-H."/>
            <person name="Antoshechkin I."/>
            <person name="Sternberg P.W."/>
            <person name="Goodrich-Blair H."/>
            <person name="Dillman A.R."/>
        </authorList>
    </citation>
    <scope>NUCLEOTIDE SEQUENCE</scope>
    <source>
        <strain evidence="6">PS9179</strain>
        <tissue evidence="6">Whole animal</tissue>
    </source>
</reference>
<keyword evidence="7" id="KW-1185">Reference proteome</keyword>
<dbReference type="GO" id="GO:0003676">
    <property type="term" value="F:nucleic acid binding"/>
    <property type="evidence" value="ECO:0007669"/>
    <property type="project" value="InterPro"/>
</dbReference>
<dbReference type="InterPro" id="IPR016186">
    <property type="entry name" value="C-type_lectin-like/link_sf"/>
</dbReference>
<feature type="domain" description="Tyrosine-protein phosphatase" evidence="4">
    <location>
        <begin position="470"/>
        <end position="720"/>
    </location>
</feature>
<gene>
    <name evidence="6" type="ORF">QR680_019333</name>
</gene>
<evidence type="ECO:0000259" key="3">
    <source>
        <dbReference type="PROSITE" id="PS50041"/>
    </source>
</evidence>
<dbReference type="PROSITE" id="PS50056">
    <property type="entry name" value="TYR_PHOSPHATASE_2"/>
    <property type="match status" value="1"/>
</dbReference>
<accession>A0AA39LAB1</accession>
<dbReference type="InterPro" id="IPR016130">
    <property type="entry name" value="Tyr_Pase_AS"/>
</dbReference>
<dbReference type="CDD" id="cd00037">
    <property type="entry name" value="CLECT"/>
    <property type="match status" value="1"/>
</dbReference>
<feature type="domain" description="Tyrosine specific protein phosphatases" evidence="5">
    <location>
        <begin position="642"/>
        <end position="711"/>
    </location>
</feature>
<dbReference type="SUPFAM" id="SSF56436">
    <property type="entry name" value="C-type lectin-like"/>
    <property type="match status" value="1"/>
</dbReference>
<dbReference type="PANTHER" id="PTHR46163:SF2">
    <property type="entry name" value="PROTEIN-TYROSINE PHOSPHATASE"/>
    <property type="match status" value="1"/>
</dbReference>
<dbReference type="PROSITE" id="PS00383">
    <property type="entry name" value="TYR_PHOSPHATASE_1"/>
    <property type="match status" value="1"/>
</dbReference>
<dbReference type="InterPro" id="IPR029021">
    <property type="entry name" value="Prot-tyrosine_phosphatase-like"/>
</dbReference>
<dbReference type="InterPro" id="IPR016187">
    <property type="entry name" value="CTDL_fold"/>
</dbReference>
<dbReference type="Gene3D" id="3.10.100.10">
    <property type="entry name" value="Mannose-Binding Protein A, subunit A"/>
    <property type="match status" value="1"/>
</dbReference>
<comment type="caution">
    <text evidence="6">The sequence shown here is derived from an EMBL/GenBank/DDBJ whole genome shotgun (WGS) entry which is preliminary data.</text>
</comment>
<evidence type="ECO:0000259" key="4">
    <source>
        <dbReference type="PROSITE" id="PS50055"/>
    </source>
</evidence>
<dbReference type="SUPFAM" id="SSF52799">
    <property type="entry name" value="(Phosphotyrosine protein) phosphatases II"/>
    <property type="match status" value="1"/>
</dbReference>
<dbReference type="InterPro" id="IPR000242">
    <property type="entry name" value="PTP_cat"/>
</dbReference>
<dbReference type="InterPro" id="IPR000387">
    <property type="entry name" value="Tyr_Pase_dom"/>
</dbReference>
<dbReference type="CDD" id="cd00047">
    <property type="entry name" value="PTPc"/>
    <property type="match status" value="1"/>
</dbReference>
<evidence type="ECO:0000313" key="6">
    <source>
        <dbReference type="EMBL" id="KAK0390391.1"/>
    </source>
</evidence>
<feature type="region of interest" description="Disordered" evidence="2">
    <location>
        <begin position="409"/>
        <end position="449"/>
    </location>
</feature>
<dbReference type="AlphaFoldDB" id="A0AA39LAB1"/>
<name>A0AA39LAB1_9BILA</name>
<evidence type="ECO:0000256" key="1">
    <source>
        <dbReference type="ARBA" id="ARBA00008372"/>
    </source>
</evidence>
<dbReference type="SMART" id="SM00194">
    <property type="entry name" value="PTPc"/>
    <property type="match status" value="1"/>
</dbReference>
<feature type="domain" description="C-type lectin" evidence="3">
    <location>
        <begin position="286"/>
        <end position="393"/>
    </location>
</feature>
<sequence length="748" mass="85193">MIHEPRIVNVWKENLQEEFDKILYLLEDYKFVAMDTEFPGVATVPREKFARKEDFNLNQVVSNANLLKLIQVGLVIMNDKGELPPGNNVWQFNFQFSKTNDLFVQDSIDLLEQVGIDFDRHEIHGIDSVDFAELLTSSGFLCNNEITWITFHGAYDFSYLLRCAMMRNIPSDPRLFSRALKIYFPRSYDLKVLTTTKRIPLHGSLKKVAEILNIERCGTQHQAGPDALLTAQAFFKVRRLLLSHEWEKPVHWQSVSSITLMKILFVLFLTAVLGGRQAPPGKWISSGNYVYLFNKNWLSWRDAEHFCVAQGGHLASIHSEDECAAVGRIKAAYTIGQHAWLGGFKLANSTQYLWNDGTAWNFTNWHDDSLSDVGRDCVATWYSGHEVWGKYDCAGAGIPSIYKIRRAGKQEDSVNTQTNEDPNNDDGTQIERRTKERSKLNRKGNKEGHPDAQLLRHFCLDTMKTGVAKLSKEFNETRAASLKQSIARTAFDKNMDKNRYKDVVCGDEGRVVLTWPPGHANDYIHANWVPVKGEKKYICTQGPTEKTVEDFWRLVWQENIKAIIMLCGVMEMGKKKCEQYWPAKQDDTMISGALTIKNMKVSEAEKVLVSTFLEITHEGKTHKVEHIIWNGWPDRGVPDNHLGCLRLIRKISPMSPVIVHCSAGIGRTGTIVGLDMCLHNLASSEKVVMADIVKELRVYRHGSVQTDVQYIYMHRVLFALAENHKAVTKEDIRSFITEYDAFIKAKGG</sequence>
<evidence type="ECO:0000256" key="2">
    <source>
        <dbReference type="SAM" id="MobiDB-lite"/>
    </source>
</evidence>
<dbReference type="InterPro" id="IPR006941">
    <property type="entry name" value="RNase_CAF1"/>
</dbReference>
<dbReference type="GO" id="GO:0004725">
    <property type="term" value="F:protein tyrosine phosphatase activity"/>
    <property type="evidence" value="ECO:0007669"/>
    <property type="project" value="InterPro"/>
</dbReference>
<organism evidence="6 7">
    <name type="scientific">Steinernema hermaphroditum</name>
    <dbReference type="NCBI Taxonomy" id="289476"/>
    <lineage>
        <taxon>Eukaryota</taxon>
        <taxon>Metazoa</taxon>
        <taxon>Ecdysozoa</taxon>
        <taxon>Nematoda</taxon>
        <taxon>Chromadorea</taxon>
        <taxon>Rhabditida</taxon>
        <taxon>Tylenchina</taxon>
        <taxon>Panagrolaimomorpha</taxon>
        <taxon>Strongyloidoidea</taxon>
        <taxon>Steinernematidae</taxon>
        <taxon>Steinernema</taxon>
    </lineage>
</organism>
<dbReference type="Proteomes" id="UP001175271">
    <property type="component" value="Unassembled WGS sequence"/>
</dbReference>
<dbReference type="PANTHER" id="PTHR46163">
    <property type="entry name" value="TYROSINE-PROTEIN PHOSPHATASE-RELATED"/>
    <property type="match status" value="1"/>
</dbReference>
<dbReference type="Pfam" id="PF04857">
    <property type="entry name" value="CAF1"/>
    <property type="match status" value="1"/>
</dbReference>
<dbReference type="InterPro" id="IPR052782">
    <property type="entry name" value="Oocyte-zygote_transition_reg"/>
</dbReference>
<dbReference type="PROSITE" id="PS50041">
    <property type="entry name" value="C_TYPE_LECTIN_2"/>
    <property type="match status" value="1"/>
</dbReference>
<dbReference type="SUPFAM" id="SSF53098">
    <property type="entry name" value="Ribonuclease H-like"/>
    <property type="match status" value="1"/>
</dbReference>
<dbReference type="SMART" id="SM00404">
    <property type="entry name" value="PTPc_motif"/>
    <property type="match status" value="1"/>
</dbReference>
<dbReference type="InterPro" id="IPR003595">
    <property type="entry name" value="Tyr_Pase_cat"/>
</dbReference>
<dbReference type="InterPro" id="IPR001304">
    <property type="entry name" value="C-type_lectin-like"/>
</dbReference>
<dbReference type="InterPro" id="IPR036397">
    <property type="entry name" value="RNaseH_sf"/>
</dbReference>
<proteinExistence type="inferred from homology"/>
<dbReference type="PROSITE" id="PS50055">
    <property type="entry name" value="TYR_PHOSPHATASE_PTP"/>
    <property type="match status" value="1"/>
</dbReference>
<dbReference type="Gene3D" id="3.30.420.10">
    <property type="entry name" value="Ribonuclease H-like superfamily/Ribonuclease H"/>
    <property type="match status" value="1"/>
</dbReference>
<dbReference type="InterPro" id="IPR012337">
    <property type="entry name" value="RNaseH-like_sf"/>
</dbReference>
<dbReference type="Pfam" id="PF00059">
    <property type="entry name" value="Lectin_C"/>
    <property type="match status" value="1"/>
</dbReference>
<dbReference type="PRINTS" id="PR00700">
    <property type="entry name" value="PRTYPHPHTASE"/>
</dbReference>
<evidence type="ECO:0000259" key="5">
    <source>
        <dbReference type="PROSITE" id="PS50056"/>
    </source>
</evidence>
<comment type="similarity">
    <text evidence="1">Belongs to the CAF1 family.</text>
</comment>
<feature type="compositionally biased region" description="Polar residues" evidence="2">
    <location>
        <begin position="413"/>
        <end position="427"/>
    </location>
</feature>
<protein>
    <submittedName>
        <fullName evidence="6">Uncharacterized protein</fullName>
    </submittedName>
</protein>
<dbReference type="Pfam" id="PF00102">
    <property type="entry name" value="Y_phosphatase"/>
    <property type="match status" value="1"/>
</dbReference>
<dbReference type="SMART" id="SM00034">
    <property type="entry name" value="CLECT"/>
    <property type="match status" value="1"/>
</dbReference>
<evidence type="ECO:0000313" key="7">
    <source>
        <dbReference type="Proteomes" id="UP001175271"/>
    </source>
</evidence>
<dbReference type="Gene3D" id="3.90.190.10">
    <property type="entry name" value="Protein tyrosine phosphatase superfamily"/>
    <property type="match status" value="1"/>
</dbReference>
<dbReference type="EMBL" id="JAUCMV010000006">
    <property type="protein sequence ID" value="KAK0390391.1"/>
    <property type="molecule type" value="Genomic_DNA"/>
</dbReference>
<feature type="compositionally biased region" description="Basic and acidic residues" evidence="2">
    <location>
        <begin position="429"/>
        <end position="449"/>
    </location>
</feature>